<organism evidence="1">
    <name type="scientific">Lepeophtheirus salmonis</name>
    <name type="common">Salmon louse</name>
    <name type="synonym">Caligus salmonis</name>
    <dbReference type="NCBI Taxonomy" id="72036"/>
    <lineage>
        <taxon>Eukaryota</taxon>
        <taxon>Metazoa</taxon>
        <taxon>Ecdysozoa</taxon>
        <taxon>Arthropoda</taxon>
        <taxon>Crustacea</taxon>
        <taxon>Multicrustacea</taxon>
        <taxon>Hexanauplia</taxon>
        <taxon>Copepoda</taxon>
        <taxon>Siphonostomatoida</taxon>
        <taxon>Caligidae</taxon>
        <taxon>Lepeophtheirus</taxon>
    </lineage>
</organism>
<dbReference type="AlphaFoldDB" id="A0A0K2UYG5"/>
<dbReference type="EMBL" id="HACA01025952">
    <property type="protein sequence ID" value="CDW43313.1"/>
    <property type="molecule type" value="Transcribed_RNA"/>
</dbReference>
<sequence>MWGLAGGRKCPVMSKQAYTDLNKVLCITPMFIQWIQLKVITASHALYRMDRNMMQRSWF</sequence>
<evidence type="ECO:0000313" key="1">
    <source>
        <dbReference type="EMBL" id="CDW43313.1"/>
    </source>
</evidence>
<proteinExistence type="predicted"/>
<reference evidence="1" key="1">
    <citation type="submission" date="2014-05" db="EMBL/GenBank/DDBJ databases">
        <authorList>
            <person name="Chronopoulou M."/>
        </authorList>
    </citation>
    <scope>NUCLEOTIDE SEQUENCE</scope>
    <source>
        <tissue evidence="1">Whole organism</tissue>
    </source>
</reference>
<protein>
    <submittedName>
        <fullName evidence="1">Uncharacterized protein</fullName>
    </submittedName>
</protein>
<name>A0A0K2UYG5_LEPSM</name>
<accession>A0A0K2UYG5</accession>